<dbReference type="InterPro" id="IPR003953">
    <property type="entry name" value="FAD-dep_OxRdtase_2_FAD-bd"/>
</dbReference>
<evidence type="ECO:0000256" key="1">
    <source>
        <dbReference type="ARBA" id="ARBA00022630"/>
    </source>
</evidence>
<sequence length="117" mass="12069">MKFDTLIIGGGLAGLTAGIRLAEQGQRCAIVSRGQSALHFSSGSLDLLSALPDGSAVQEAASALERLADQAPQHPYSLIGKEAVMALAAESEQLLARAGIPVVGELQAEPPENHHFG</sequence>
<organism evidence="4 5">
    <name type="scientific">Cedecea lapagei</name>
    <dbReference type="NCBI Taxonomy" id="158823"/>
    <lineage>
        <taxon>Bacteria</taxon>
        <taxon>Pseudomonadati</taxon>
        <taxon>Pseudomonadota</taxon>
        <taxon>Gammaproteobacteria</taxon>
        <taxon>Enterobacterales</taxon>
        <taxon>Enterobacteriaceae</taxon>
        <taxon>Cedecea</taxon>
    </lineage>
</organism>
<keyword evidence="1" id="KW-0285">Flavoprotein</keyword>
<dbReference type="InterPro" id="IPR036188">
    <property type="entry name" value="FAD/NAD-bd_sf"/>
</dbReference>
<dbReference type="Pfam" id="PF00890">
    <property type="entry name" value="FAD_binding_2"/>
    <property type="match status" value="1"/>
</dbReference>
<evidence type="ECO:0000313" key="4">
    <source>
        <dbReference type="EMBL" id="VEB96189.1"/>
    </source>
</evidence>
<protein>
    <submittedName>
        <fullName evidence="4">Anaerobic glycerol-3-phosphate dehydrogenase subunit B</fullName>
        <ecNumber evidence="4">1.1.5.3</ecNumber>
    </submittedName>
</protein>
<dbReference type="EC" id="1.1.5.3" evidence="4"/>
<name>A0A447UZU8_9ENTR</name>
<gene>
    <name evidence="4" type="primary">glpB_2</name>
    <name evidence="4" type="ORF">NCTC11466_01340</name>
</gene>
<reference evidence="4 5" key="1">
    <citation type="submission" date="2018-12" db="EMBL/GenBank/DDBJ databases">
        <authorList>
            <consortium name="Pathogen Informatics"/>
        </authorList>
    </citation>
    <scope>NUCLEOTIDE SEQUENCE [LARGE SCALE GENOMIC DNA]</scope>
    <source>
        <strain evidence="4 5">NCTC11466</strain>
    </source>
</reference>
<dbReference type="KEGG" id="clap:NCTC11466_01340"/>
<dbReference type="Proteomes" id="UP000274122">
    <property type="component" value="Chromosome"/>
</dbReference>
<keyword evidence="2 4" id="KW-0560">Oxidoreductase</keyword>
<evidence type="ECO:0000259" key="3">
    <source>
        <dbReference type="Pfam" id="PF00890"/>
    </source>
</evidence>
<dbReference type="AlphaFoldDB" id="A0A447UZU8"/>
<feature type="domain" description="FAD-dependent oxidoreductase 2 FAD-binding" evidence="3">
    <location>
        <begin position="4"/>
        <end position="104"/>
    </location>
</feature>
<dbReference type="EMBL" id="LR134201">
    <property type="protein sequence ID" value="VEB96189.1"/>
    <property type="molecule type" value="Genomic_DNA"/>
</dbReference>
<evidence type="ECO:0000313" key="5">
    <source>
        <dbReference type="Proteomes" id="UP000274122"/>
    </source>
</evidence>
<dbReference type="SUPFAM" id="SSF51905">
    <property type="entry name" value="FAD/NAD(P)-binding domain"/>
    <property type="match status" value="1"/>
</dbReference>
<evidence type="ECO:0000256" key="2">
    <source>
        <dbReference type="ARBA" id="ARBA00023002"/>
    </source>
</evidence>
<dbReference type="GO" id="GO:0004368">
    <property type="term" value="F:glycerol-3-phosphate dehydrogenase (quinone) activity"/>
    <property type="evidence" value="ECO:0007669"/>
    <property type="project" value="UniProtKB-EC"/>
</dbReference>
<accession>A0A447UZU8</accession>
<proteinExistence type="predicted"/>
<keyword evidence="5" id="KW-1185">Reference proteome</keyword>
<dbReference type="Gene3D" id="3.50.50.60">
    <property type="entry name" value="FAD/NAD(P)-binding domain"/>
    <property type="match status" value="1"/>
</dbReference>